<dbReference type="EMBL" id="OZ035833">
    <property type="protein sequence ID" value="CAL1573497.1"/>
    <property type="molecule type" value="Genomic_DNA"/>
</dbReference>
<evidence type="ECO:0000256" key="4">
    <source>
        <dbReference type="ARBA" id="ARBA00023180"/>
    </source>
</evidence>
<feature type="signal peptide" evidence="6">
    <location>
        <begin position="1"/>
        <end position="25"/>
    </location>
</feature>
<dbReference type="InterPro" id="IPR000436">
    <property type="entry name" value="Sushi_SCR_CCP_dom"/>
</dbReference>
<evidence type="ECO:0000313" key="8">
    <source>
        <dbReference type="EMBL" id="CAL1573497.1"/>
    </source>
</evidence>
<keyword evidence="1 5" id="KW-0768">Sushi</keyword>
<organism evidence="8 9">
    <name type="scientific">Knipowitschia caucasica</name>
    <name type="common">Caucasian dwarf goby</name>
    <name type="synonym">Pomatoschistus caucasicus</name>
    <dbReference type="NCBI Taxonomy" id="637954"/>
    <lineage>
        <taxon>Eukaryota</taxon>
        <taxon>Metazoa</taxon>
        <taxon>Chordata</taxon>
        <taxon>Craniata</taxon>
        <taxon>Vertebrata</taxon>
        <taxon>Euteleostomi</taxon>
        <taxon>Actinopterygii</taxon>
        <taxon>Neopterygii</taxon>
        <taxon>Teleostei</taxon>
        <taxon>Neoteleostei</taxon>
        <taxon>Acanthomorphata</taxon>
        <taxon>Gobiaria</taxon>
        <taxon>Gobiiformes</taxon>
        <taxon>Gobioidei</taxon>
        <taxon>Gobiidae</taxon>
        <taxon>Gobiinae</taxon>
        <taxon>Knipowitschia</taxon>
    </lineage>
</organism>
<dbReference type="CDD" id="cd00033">
    <property type="entry name" value="CCP"/>
    <property type="match status" value="1"/>
</dbReference>
<dbReference type="AlphaFoldDB" id="A0AAV2J7Q4"/>
<dbReference type="GO" id="GO:0009617">
    <property type="term" value="P:response to bacterium"/>
    <property type="evidence" value="ECO:0007669"/>
    <property type="project" value="TreeGrafter"/>
</dbReference>
<dbReference type="InterPro" id="IPR035976">
    <property type="entry name" value="Sushi/SCR/CCP_sf"/>
</dbReference>
<gene>
    <name evidence="8" type="ORF">KC01_LOCUS5394</name>
</gene>
<dbReference type="Proteomes" id="UP001497482">
    <property type="component" value="Chromosome 11"/>
</dbReference>
<dbReference type="PANTHER" id="PTHR46393:SF6">
    <property type="entry name" value="COMPLEMENT C2-RELATED"/>
    <property type="match status" value="1"/>
</dbReference>
<dbReference type="Gene3D" id="2.10.70.10">
    <property type="entry name" value="Complement Module, domain 1"/>
    <property type="match status" value="1"/>
</dbReference>
<evidence type="ECO:0000256" key="1">
    <source>
        <dbReference type="ARBA" id="ARBA00022659"/>
    </source>
</evidence>
<evidence type="ECO:0000313" key="9">
    <source>
        <dbReference type="Proteomes" id="UP001497482"/>
    </source>
</evidence>
<feature type="domain" description="Sushi" evidence="7">
    <location>
        <begin position="25"/>
        <end position="87"/>
    </location>
</feature>
<dbReference type="SUPFAM" id="SSF57535">
    <property type="entry name" value="Complement control module/SCR domain"/>
    <property type="match status" value="1"/>
</dbReference>
<sequence>MEFFIHWTWFVAFFCILEKGDVVWCTCSMNSTHFKGGNFTLSNGLNDGSILQYQCKNGFYPYPELSYRCQLNHRWTPEPKSKPRCNLVECPDPTVLKNGYTLPIHENRSAHVWQMGSGMGQIQFVNMILEIVSTLVSPLVV</sequence>
<dbReference type="GO" id="GO:0006956">
    <property type="term" value="P:complement activation"/>
    <property type="evidence" value="ECO:0007669"/>
    <property type="project" value="TreeGrafter"/>
</dbReference>
<keyword evidence="4" id="KW-0325">Glycoprotein</keyword>
<name>A0AAV2J7Q4_KNICA</name>
<keyword evidence="9" id="KW-1185">Reference proteome</keyword>
<dbReference type="GO" id="GO:0070062">
    <property type="term" value="C:extracellular exosome"/>
    <property type="evidence" value="ECO:0007669"/>
    <property type="project" value="TreeGrafter"/>
</dbReference>
<protein>
    <recommendedName>
        <fullName evidence="7">Sushi domain-containing protein</fullName>
    </recommendedName>
</protein>
<dbReference type="PROSITE" id="PS50923">
    <property type="entry name" value="SUSHI"/>
    <property type="match status" value="1"/>
</dbReference>
<dbReference type="PANTHER" id="PTHR46393">
    <property type="entry name" value="SUSHI DOMAIN-CONTAINING PROTEIN"/>
    <property type="match status" value="1"/>
</dbReference>
<evidence type="ECO:0000256" key="5">
    <source>
        <dbReference type="PROSITE-ProRule" id="PRU00302"/>
    </source>
</evidence>
<evidence type="ECO:0000256" key="6">
    <source>
        <dbReference type="SAM" id="SignalP"/>
    </source>
</evidence>
<proteinExistence type="predicted"/>
<accession>A0AAV2J7Q4</accession>
<keyword evidence="2" id="KW-0677">Repeat</keyword>
<keyword evidence="6" id="KW-0732">Signal</keyword>
<dbReference type="Pfam" id="PF00084">
    <property type="entry name" value="Sushi"/>
    <property type="match status" value="1"/>
</dbReference>
<comment type="caution">
    <text evidence="5">Lacks conserved residue(s) required for the propagation of feature annotation.</text>
</comment>
<feature type="chain" id="PRO_5043797026" description="Sushi domain-containing protein" evidence="6">
    <location>
        <begin position="26"/>
        <end position="141"/>
    </location>
</feature>
<evidence type="ECO:0000259" key="7">
    <source>
        <dbReference type="PROSITE" id="PS50923"/>
    </source>
</evidence>
<reference evidence="8 9" key="1">
    <citation type="submission" date="2024-04" db="EMBL/GenBank/DDBJ databases">
        <authorList>
            <person name="Waldvogel A.-M."/>
            <person name="Schoenle A."/>
        </authorList>
    </citation>
    <scope>NUCLEOTIDE SEQUENCE [LARGE SCALE GENOMIC DNA]</scope>
</reference>
<evidence type="ECO:0000256" key="3">
    <source>
        <dbReference type="ARBA" id="ARBA00023157"/>
    </source>
</evidence>
<keyword evidence="3" id="KW-1015">Disulfide bond</keyword>
<evidence type="ECO:0000256" key="2">
    <source>
        <dbReference type="ARBA" id="ARBA00022737"/>
    </source>
</evidence>